<dbReference type="Proteomes" id="UP000649753">
    <property type="component" value="Unassembled WGS sequence"/>
</dbReference>
<sequence length="297" mass="32729">MASNDNRWLMRRFDLSRCSAPLVGAIVGSMSEALIDIVAVSDYSGFSRWQAVAPPGRVVGVASLRPIIPFGHDVLPPPTPAVNPGAPELSLYVEPQWRRRGIGSRLLTTVREQIAEPRLVTDVAAGSPGEAFCLRHGFQHTRSRRHDLLTYCDVHQAWLGELVDAERPGYRLTHWTGSLPDTPGAEELLRSPSRPGNAVLTAADTDGDLAAYAVAIVGAVSQPRARQYGSVVLPHHRGRRLGLWVNAALIQRMREFHPHINEIETFTAEDDLHLSATRKHLGFHPLGRTHLYELALP</sequence>
<dbReference type="CDD" id="cd04301">
    <property type="entry name" value="NAT_SF"/>
    <property type="match status" value="1"/>
</dbReference>
<accession>A0A927M7K3</accession>
<dbReference type="InterPro" id="IPR016181">
    <property type="entry name" value="Acyl_CoA_acyltransferase"/>
</dbReference>
<dbReference type="PANTHER" id="PTHR43877">
    <property type="entry name" value="AMINOALKYLPHOSPHONATE N-ACETYLTRANSFERASE-RELATED-RELATED"/>
    <property type="match status" value="1"/>
</dbReference>
<comment type="caution">
    <text evidence="4">The sequence shown here is derived from an EMBL/GenBank/DDBJ whole genome shotgun (WGS) entry which is preliminary data.</text>
</comment>
<dbReference type="PANTHER" id="PTHR43877:SF1">
    <property type="entry name" value="ACETYLTRANSFERASE"/>
    <property type="match status" value="1"/>
</dbReference>
<evidence type="ECO:0000256" key="2">
    <source>
        <dbReference type="ARBA" id="ARBA00023315"/>
    </source>
</evidence>
<feature type="domain" description="N-acetyltransferase" evidence="3">
    <location>
        <begin position="149"/>
        <end position="297"/>
    </location>
</feature>
<dbReference type="PROSITE" id="PS51186">
    <property type="entry name" value="GNAT"/>
    <property type="match status" value="2"/>
</dbReference>
<dbReference type="EMBL" id="JADBEB010000001">
    <property type="protein sequence ID" value="MBE1489633.1"/>
    <property type="molecule type" value="Genomic_DNA"/>
</dbReference>
<feature type="domain" description="N-acetyltransferase" evidence="3">
    <location>
        <begin position="10"/>
        <end position="158"/>
    </location>
</feature>
<evidence type="ECO:0000259" key="3">
    <source>
        <dbReference type="PROSITE" id="PS51186"/>
    </source>
</evidence>
<reference evidence="4" key="1">
    <citation type="submission" date="2020-10" db="EMBL/GenBank/DDBJ databases">
        <title>Sequencing the genomes of 1000 actinobacteria strains.</title>
        <authorList>
            <person name="Klenk H.-P."/>
        </authorList>
    </citation>
    <scope>NUCLEOTIDE SEQUENCE</scope>
    <source>
        <strain evidence="4">DSM 46832</strain>
    </source>
</reference>
<dbReference type="RefSeq" id="WP_192769074.1">
    <property type="nucleotide sequence ID" value="NZ_JADBEB010000001.1"/>
</dbReference>
<dbReference type="InterPro" id="IPR000182">
    <property type="entry name" value="GNAT_dom"/>
</dbReference>
<evidence type="ECO:0000256" key="1">
    <source>
        <dbReference type="ARBA" id="ARBA00022679"/>
    </source>
</evidence>
<evidence type="ECO:0000313" key="4">
    <source>
        <dbReference type="EMBL" id="MBE1489633.1"/>
    </source>
</evidence>
<proteinExistence type="predicted"/>
<dbReference type="Gene3D" id="3.40.630.30">
    <property type="match status" value="1"/>
</dbReference>
<gene>
    <name evidence="4" type="ORF">H4W31_005271</name>
</gene>
<protein>
    <submittedName>
        <fullName evidence="4">GNAT superfamily N-acetyltransferase</fullName>
    </submittedName>
</protein>
<dbReference type="InterPro" id="IPR050832">
    <property type="entry name" value="Bact_Acetyltransf"/>
</dbReference>
<keyword evidence="2" id="KW-0012">Acyltransferase</keyword>
<keyword evidence="5" id="KW-1185">Reference proteome</keyword>
<keyword evidence="1" id="KW-0808">Transferase</keyword>
<dbReference type="GO" id="GO:0016747">
    <property type="term" value="F:acyltransferase activity, transferring groups other than amino-acyl groups"/>
    <property type="evidence" value="ECO:0007669"/>
    <property type="project" value="InterPro"/>
</dbReference>
<name>A0A927M7K3_9ACTN</name>
<dbReference type="SUPFAM" id="SSF55729">
    <property type="entry name" value="Acyl-CoA N-acyltransferases (Nat)"/>
    <property type="match status" value="2"/>
</dbReference>
<evidence type="ECO:0000313" key="5">
    <source>
        <dbReference type="Proteomes" id="UP000649753"/>
    </source>
</evidence>
<dbReference type="AlphaFoldDB" id="A0A927M7K3"/>
<dbReference type="Pfam" id="PF13508">
    <property type="entry name" value="Acetyltransf_7"/>
    <property type="match status" value="1"/>
</dbReference>
<organism evidence="4 5">
    <name type="scientific">Plantactinospora soyae</name>
    <dbReference type="NCBI Taxonomy" id="1544732"/>
    <lineage>
        <taxon>Bacteria</taxon>
        <taxon>Bacillati</taxon>
        <taxon>Actinomycetota</taxon>
        <taxon>Actinomycetes</taxon>
        <taxon>Micromonosporales</taxon>
        <taxon>Micromonosporaceae</taxon>
        <taxon>Plantactinospora</taxon>
    </lineage>
</organism>